<protein>
    <submittedName>
        <fullName evidence="1">Uncharacterized protein</fullName>
    </submittedName>
</protein>
<dbReference type="InterPro" id="IPR017853">
    <property type="entry name" value="GH"/>
</dbReference>
<evidence type="ECO:0000313" key="1">
    <source>
        <dbReference type="EMBL" id="KKK53278.1"/>
    </source>
</evidence>
<reference evidence="1" key="1">
    <citation type="journal article" date="2015" name="Nature">
        <title>Complex archaea that bridge the gap between prokaryotes and eukaryotes.</title>
        <authorList>
            <person name="Spang A."/>
            <person name="Saw J.H."/>
            <person name="Jorgensen S.L."/>
            <person name="Zaremba-Niedzwiedzka K."/>
            <person name="Martijn J."/>
            <person name="Lind A.E."/>
            <person name="van Eijk R."/>
            <person name="Schleper C."/>
            <person name="Guy L."/>
            <person name="Ettema T.J."/>
        </authorList>
    </citation>
    <scope>NUCLEOTIDE SEQUENCE</scope>
</reference>
<gene>
    <name evidence="1" type="ORF">LCGC14_3096390</name>
</gene>
<feature type="non-terminal residue" evidence="1">
    <location>
        <position position="1"/>
    </location>
</feature>
<dbReference type="Gene3D" id="3.20.20.80">
    <property type="entry name" value="Glycosidases"/>
    <property type="match status" value="1"/>
</dbReference>
<sequence length="346" mass="37626">FSSVFCSTPVLADINLNAASFSVVIPSNCDCFASASICFRLSLVSRATPAAAPAPGRIPWQGQDWYLLGANLPWYNWGCDFGCGPNGGASSPTVRAALDSGFSRLEASGIHLARWWVFPGNPWQITRDASGLPTGINPAVYDDFDAALELAEQYDLYYVFTLFSSPGAPGAWVTDPAQRAKLAEVLGQLFARYGDNPRILTWQVFNEPEWAIWNGKIEKEPVQATVKEIAAAVHANSNAYVSVGSAKLAGLPMWIGLGLDYYTAHWYDSMTGGSCALCTDYAEVRDRFNLDAPLVIGEFFAGSSIDALQRFEDRYAKGYAGAWAWSLFPNRTNDRMSIGLSAASTF</sequence>
<dbReference type="SUPFAM" id="SSF51445">
    <property type="entry name" value="(Trans)glycosidases"/>
    <property type="match status" value="1"/>
</dbReference>
<dbReference type="EMBL" id="LAZR01066588">
    <property type="protein sequence ID" value="KKK53278.1"/>
    <property type="molecule type" value="Genomic_DNA"/>
</dbReference>
<comment type="caution">
    <text evidence="1">The sequence shown here is derived from an EMBL/GenBank/DDBJ whole genome shotgun (WGS) entry which is preliminary data.</text>
</comment>
<dbReference type="PANTHER" id="PTHR37398">
    <property type="entry name" value="ENDO-BETA-1,4-MANNANASE"/>
    <property type="match status" value="1"/>
</dbReference>
<accession>A0A0F8W9I1</accession>
<dbReference type="AlphaFoldDB" id="A0A0F8W9I1"/>
<feature type="non-terminal residue" evidence="1">
    <location>
        <position position="346"/>
    </location>
</feature>
<proteinExistence type="predicted"/>
<organism evidence="1">
    <name type="scientific">marine sediment metagenome</name>
    <dbReference type="NCBI Taxonomy" id="412755"/>
    <lineage>
        <taxon>unclassified sequences</taxon>
        <taxon>metagenomes</taxon>
        <taxon>ecological metagenomes</taxon>
    </lineage>
</organism>
<dbReference type="PANTHER" id="PTHR37398:SF3">
    <property type="entry name" value="GLYCOSIDE HYDROLASE FAMILY 5 DOMAIN-CONTAINING PROTEIN"/>
    <property type="match status" value="1"/>
</dbReference>
<name>A0A0F8W9I1_9ZZZZ</name>